<sequence length="128" mass="14694">MFFQQCKMNICKEIAGRQIWDTPASSVLFGPASGFVGYARTTFKLIKNFPVVELNTSGTRTNFNRFNRRHETVRNLITSGPAISALSGMLDQQLDELFGQHLDNSQYEERECKSLTELYVSYLHELYD</sequence>
<dbReference type="RefSeq" id="XP_053025089.1">
    <property type="nucleotide sequence ID" value="XM_053161110.1"/>
</dbReference>
<evidence type="ECO:0000313" key="3">
    <source>
        <dbReference type="Proteomes" id="UP001164743"/>
    </source>
</evidence>
<evidence type="ECO:0000313" key="2">
    <source>
        <dbReference type="EMBL" id="WAQ89534.1"/>
    </source>
</evidence>
<dbReference type="GeneID" id="77802005"/>
<dbReference type="Proteomes" id="UP001164743">
    <property type="component" value="Chromosome 11A"/>
</dbReference>
<dbReference type="Pfam" id="PF07393">
    <property type="entry name" value="Sec10_HB"/>
    <property type="match status" value="1"/>
</dbReference>
<feature type="domain" description="Exocyst complex component Sec10-like alpha-helical bundle" evidence="1">
    <location>
        <begin position="83"/>
        <end position="127"/>
    </location>
</feature>
<evidence type="ECO:0000259" key="1">
    <source>
        <dbReference type="Pfam" id="PF07393"/>
    </source>
</evidence>
<protein>
    <recommendedName>
        <fullName evidence="1">Exocyst complex component Sec10-like alpha-helical bundle domain-containing protein</fullName>
    </recommendedName>
</protein>
<name>A0ABY7CW46_9BASI</name>
<gene>
    <name evidence="2" type="ORF">PtA15_11A223</name>
</gene>
<dbReference type="InterPro" id="IPR048627">
    <property type="entry name" value="Sec10_HB"/>
</dbReference>
<keyword evidence="3" id="KW-1185">Reference proteome</keyword>
<dbReference type="EMBL" id="CP110431">
    <property type="protein sequence ID" value="WAQ89534.1"/>
    <property type="molecule type" value="Genomic_DNA"/>
</dbReference>
<accession>A0ABY7CW46</accession>
<reference evidence="2" key="1">
    <citation type="submission" date="2022-10" db="EMBL/GenBank/DDBJ databases">
        <title>Puccinia triticina Genome sequencing and assembly.</title>
        <authorList>
            <person name="Li C."/>
        </authorList>
    </citation>
    <scope>NUCLEOTIDE SEQUENCE</scope>
    <source>
        <strain evidence="2">Pt15</strain>
    </source>
</reference>
<organism evidence="2 3">
    <name type="scientific">Puccinia triticina</name>
    <dbReference type="NCBI Taxonomy" id="208348"/>
    <lineage>
        <taxon>Eukaryota</taxon>
        <taxon>Fungi</taxon>
        <taxon>Dikarya</taxon>
        <taxon>Basidiomycota</taxon>
        <taxon>Pucciniomycotina</taxon>
        <taxon>Pucciniomycetes</taxon>
        <taxon>Pucciniales</taxon>
        <taxon>Pucciniaceae</taxon>
        <taxon>Puccinia</taxon>
    </lineage>
</organism>
<proteinExistence type="predicted"/>